<dbReference type="AlphaFoldDB" id="A0A812P7M9"/>
<protein>
    <submittedName>
        <fullName evidence="2">Uncharacterized protein</fullName>
    </submittedName>
</protein>
<keyword evidence="1" id="KW-0732">Signal</keyword>
<feature type="chain" id="PRO_5032439166" evidence="1">
    <location>
        <begin position="21"/>
        <end position="463"/>
    </location>
</feature>
<dbReference type="Proteomes" id="UP000604046">
    <property type="component" value="Unassembled WGS sequence"/>
</dbReference>
<name>A0A812P7M9_9DINO</name>
<feature type="signal peptide" evidence="1">
    <location>
        <begin position="1"/>
        <end position="20"/>
    </location>
</feature>
<accession>A0A812P7M9</accession>
<reference evidence="2" key="1">
    <citation type="submission" date="2021-02" db="EMBL/GenBank/DDBJ databases">
        <authorList>
            <person name="Dougan E. K."/>
            <person name="Rhodes N."/>
            <person name="Thang M."/>
            <person name="Chan C."/>
        </authorList>
    </citation>
    <scope>NUCLEOTIDE SEQUENCE</scope>
</reference>
<organism evidence="2 3">
    <name type="scientific">Symbiodinium natans</name>
    <dbReference type="NCBI Taxonomy" id="878477"/>
    <lineage>
        <taxon>Eukaryota</taxon>
        <taxon>Sar</taxon>
        <taxon>Alveolata</taxon>
        <taxon>Dinophyceae</taxon>
        <taxon>Suessiales</taxon>
        <taxon>Symbiodiniaceae</taxon>
        <taxon>Symbiodinium</taxon>
    </lineage>
</organism>
<keyword evidence="3" id="KW-1185">Reference proteome</keyword>
<sequence>MLKWFHAFIAVSCSFAGATASEEHWPRFVLCPQATNTSNVGGISVFAASVVSEQPQLGRLHRPLSLRVALLCHDGLWDLSLAELPHGAKHFGHARHVSYAKCFGAGLPVGTKVFCGVGKVDGTRTSRNASWTQGRLARFDTGEVRQSFATCAIDQLRLIKRWRNRPFSWPARLRMRLWLHLPGRNQRLLFHLELCRVQQPVLPISFCSQPLYSFNSMSEEWPYLMEDWLAYHLDYLGFSHGDIYDVDGSFAPAMEPWTQSNSWRKNTVSYFREWPKQLSVQLENISKAHPYCTEMLAYAHCLTSHAARSRWVALLHAPDEYLIARKTPYVGALPDVMRFLSDDLPKELPFAFFQVNAVSFASERKDSKEEMYRQGGGKPGKRGGVLATSRQRMPMGYHHMPVVDPLNCWAAGAHMCYGEVDNEFRQGLTKEARSGWTYHLNKAAIQNRPPMHTPLHHSLAMQM</sequence>
<proteinExistence type="predicted"/>
<dbReference type="EMBL" id="CAJNDS010002153">
    <property type="protein sequence ID" value="CAE7353618.1"/>
    <property type="molecule type" value="Genomic_DNA"/>
</dbReference>
<comment type="caution">
    <text evidence="2">The sequence shown here is derived from an EMBL/GenBank/DDBJ whole genome shotgun (WGS) entry which is preliminary data.</text>
</comment>
<evidence type="ECO:0000256" key="1">
    <source>
        <dbReference type="SAM" id="SignalP"/>
    </source>
</evidence>
<gene>
    <name evidence="2" type="ORF">SNAT2548_LOCUS18709</name>
</gene>
<evidence type="ECO:0000313" key="2">
    <source>
        <dbReference type="EMBL" id="CAE7353618.1"/>
    </source>
</evidence>
<evidence type="ECO:0000313" key="3">
    <source>
        <dbReference type="Proteomes" id="UP000604046"/>
    </source>
</evidence>